<evidence type="ECO:0000259" key="2">
    <source>
        <dbReference type="Pfam" id="PF13391"/>
    </source>
</evidence>
<evidence type="ECO:0000313" key="3">
    <source>
        <dbReference type="EMBL" id="KPM43394.1"/>
    </source>
</evidence>
<dbReference type="AlphaFoldDB" id="A0A0P7BPW0"/>
<dbReference type="Proteomes" id="UP000050424">
    <property type="component" value="Unassembled WGS sequence"/>
</dbReference>
<comment type="caution">
    <text evidence="3">The sequence shown here is derived from an EMBL/GenBank/DDBJ whole genome shotgun (WGS) entry which is preliminary data.</text>
</comment>
<name>A0A0P7BPW0_9HYPO</name>
<organism evidence="3 4">
    <name type="scientific">Neonectria ditissima</name>
    <dbReference type="NCBI Taxonomy" id="78410"/>
    <lineage>
        <taxon>Eukaryota</taxon>
        <taxon>Fungi</taxon>
        <taxon>Dikarya</taxon>
        <taxon>Ascomycota</taxon>
        <taxon>Pezizomycotina</taxon>
        <taxon>Sordariomycetes</taxon>
        <taxon>Hypocreomycetidae</taxon>
        <taxon>Hypocreales</taxon>
        <taxon>Nectriaceae</taxon>
        <taxon>Neonectria</taxon>
    </lineage>
</organism>
<accession>A0A0P7BPW0</accession>
<dbReference type="InterPro" id="IPR003615">
    <property type="entry name" value="HNH_nuc"/>
</dbReference>
<evidence type="ECO:0000313" key="4">
    <source>
        <dbReference type="Proteomes" id="UP000050424"/>
    </source>
</evidence>
<gene>
    <name evidence="3" type="ORF">AK830_g3202</name>
</gene>
<protein>
    <recommendedName>
        <fullName evidence="2">HNH nuclease domain-containing protein</fullName>
    </recommendedName>
</protein>
<keyword evidence="4" id="KW-1185">Reference proteome</keyword>
<feature type="region of interest" description="Disordered" evidence="1">
    <location>
        <begin position="372"/>
        <end position="400"/>
    </location>
</feature>
<dbReference type="OrthoDB" id="5416097at2759"/>
<reference evidence="3 4" key="1">
    <citation type="submission" date="2015-09" db="EMBL/GenBank/DDBJ databases">
        <title>Draft genome of a European isolate of the apple canker pathogen Neonectria ditissima.</title>
        <authorList>
            <person name="Gomez-Cortecero A."/>
            <person name="Harrison R.J."/>
            <person name="Armitage A.D."/>
        </authorList>
    </citation>
    <scope>NUCLEOTIDE SEQUENCE [LARGE SCALE GENOMIC DNA]</scope>
    <source>
        <strain evidence="3 4">R09/05</strain>
    </source>
</reference>
<evidence type="ECO:0000256" key="1">
    <source>
        <dbReference type="SAM" id="MobiDB-lite"/>
    </source>
</evidence>
<sequence length="400" mass="45390">MDTGCKGKSPEQAIPTQKNSVLADLDYFLRSSTTRPDDVRALQTFLRASPRRQEPTSCIGDLEVRIQLLRDIQRDFEKYNVWSWNQDRHYVTAALWASFMVAPLDGVRLIRDKLHASVLVLDTIELLSVRLPVTMKTFLNKTLSRTEALQAGLPPQTRKRKMQPTEVQEAIEATRSQPEKAKVTNRDGCCVITGTADPDICYVFPYAARKTLKQTDLSLKILRSLWGTDAHQRMLRLLAVDGNIIDTAQNMVAMSPQLHRLWSMAKFGLEPTEKLEYGIRVRFRWLHRTGLAMEHLVPLDLDPRKVFETGSDGSTVAHNSKTFRPILDGEIIDITAKPTNLTFDESAVPSWDIFSLQWDLVRMASLCGAPEVVDEDDSSDWDDDETSEDDDEMSEDDAYT</sequence>
<proteinExistence type="predicted"/>
<dbReference type="Pfam" id="PF13391">
    <property type="entry name" value="HNH_2"/>
    <property type="match status" value="1"/>
</dbReference>
<dbReference type="EMBL" id="LKCW01000034">
    <property type="protein sequence ID" value="KPM43394.1"/>
    <property type="molecule type" value="Genomic_DNA"/>
</dbReference>
<feature type="domain" description="HNH nuclease" evidence="2">
    <location>
        <begin position="190"/>
        <end position="269"/>
    </location>
</feature>